<reference evidence="2" key="1">
    <citation type="journal article" date="2019" name="Int. J. Syst. Evol. Microbiol.">
        <title>The Global Catalogue of Microorganisms (GCM) 10K type strain sequencing project: providing services to taxonomists for standard genome sequencing and annotation.</title>
        <authorList>
            <consortium name="The Broad Institute Genomics Platform"/>
            <consortium name="The Broad Institute Genome Sequencing Center for Infectious Disease"/>
            <person name="Wu L."/>
            <person name="Ma J."/>
        </authorList>
    </citation>
    <scope>NUCLEOTIDE SEQUENCE [LARGE SCALE GENOMIC DNA]</scope>
    <source>
        <strain evidence="2">JCM 13006</strain>
    </source>
</reference>
<sequence>MVGNVDSWLPPLRAGRQPAGRALLAWLDDAAAPRLCRVTGGPGSGKTHLVRWLATACGSPGGRRVEVAESVAGLAPDGVSGLLARRLGLSARTPDELVAALGADPRPRRMLVWDVDRAAEPAAVAVFLARLAGLPQVRVVLDLGTEGTPEAVAAFPGAAVLDLDDARWTDPARFAAWYGKLGGGAPFSAEDVFPAPGPALLAARVPADADPSAGYAAAWWAALPEELRPAVRALAAADRPLTRREWAALAGPEAVDRAIDRLPAASAAEDTWWLGAGPLRDAVVAGAPAPDHDVAVRALAAAVPRVAGGPDLPAADPGVLGLLLHHAVAAAKPEALLEDPRFLAFADPVAVTAGFAAHPHSRYAAAWRSAAPALIGTSNAWERAAVLRSRLLATDPAAAAALDRPGPWRAEWAAWQAAGEPPLLAGSLTRGAYSGYAVLADAAGGLRAVQLATGQSTAVPANPVPAGLRSLVALEDGGLVALDGAGRASLPAGSAMPALPEPAALDGATPTALGPLLALGDSTGAVHWRAADGGTATQRLHEGPVTAVGGTVLASTGRVVLVSGGRDGCVRLWRPGSAPMAAPVDRRDGPVTAVAVAHAPQGVVIATAWADGLIRVRSLDAAEGAVDVRPGSPVRSVLIDASGRLVAVLADGVLCLSVDPQAPNSRDLSTTEGYYFSPEPPPAGLSAVPGAAEPALPAAVVGEARHRPGQWLFLVDTAFDAAGSVPSEGIVGCWQIDHHGAPARYIANPAHRSARAAAELPEPQSEAEAVLRQLATGIRGPQDLLATLLGAELHVCTVGASGALFTSLGVRGGHAVDACTSEGLVPRHWAGTAVLTGRELAAAAAGCDLRLNPGSKLTVTFPVDDLARSASAVPSGQ</sequence>
<dbReference type="EMBL" id="BAABIS010000001">
    <property type="protein sequence ID" value="GAA4880946.1"/>
    <property type="molecule type" value="Genomic_DNA"/>
</dbReference>
<dbReference type="InterPro" id="IPR015943">
    <property type="entry name" value="WD40/YVTN_repeat-like_dom_sf"/>
</dbReference>
<dbReference type="InterPro" id="IPR047659">
    <property type="entry name" value="T7SS_assoc"/>
</dbReference>
<proteinExistence type="predicted"/>
<evidence type="ECO:0000313" key="2">
    <source>
        <dbReference type="Proteomes" id="UP001501752"/>
    </source>
</evidence>
<evidence type="ECO:0008006" key="3">
    <source>
        <dbReference type="Google" id="ProtNLM"/>
    </source>
</evidence>
<name>A0ABP9EK27_9ACTN</name>
<dbReference type="Gene3D" id="2.130.10.10">
    <property type="entry name" value="YVTN repeat-like/Quinoprotein amine dehydrogenase"/>
    <property type="match status" value="1"/>
</dbReference>
<dbReference type="RefSeq" id="WP_345701061.1">
    <property type="nucleotide sequence ID" value="NZ_BAABIS010000001.1"/>
</dbReference>
<dbReference type="NCBIfam" id="NF033532">
    <property type="entry name" value="lone7para_assoc"/>
    <property type="match status" value="1"/>
</dbReference>
<dbReference type="Proteomes" id="UP001501752">
    <property type="component" value="Unassembled WGS sequence"/>
</dbReference>
<gene>
    <name evidence="1" type="ORF">GCM10023235_71480</name>
</gene>
<accession>A0ABP9EK27</accession>
<dbReference type="InterPro" id="IPR027417">
    <property type="entry name" value="P-loop_NTPase"/>
</dbReference>
<comment type="caution">
    <text evidence="1">The sequence shown here is derived from an EMBL/GenBank/DDBJ whole genome shotgun (WGS) entry which is preliminary data.</text>
</comment>
<dbReference type="SUPFAM" id="SSF63829">
    <property type="entry name" value="Calcium-dependent phosphotriesterase"/>
    <property type="match status" value="1"/>
</dbReference>
<organism evidence="1 2">
    <name type="scientific">Kitasatospora terrestris</name>
    <dbReference type="NCBI Taxonomy" id="258051"/>
    <lineage>
        <taxon>Bacteria</taxon>
        <taxon>Bacillati</taxon>
        <taxon>Actinomycetota</taxon>
        <taxon>Actinomycetes</taxon>
        <taxon>Kitasatosporales</taxon>
        <taxon>Streptomycetaceae</taxon>
        <taxon>Kitasatospora</taxon>
    </lineage>
</organism>
<evidence type="ECO:0000313" key="1">
    <source>
        <dbReference type="EMBL" id="GAA4880946.1"/>
    </source>
</evidence>
<keyword evidence="2" id="KW-1185">Reference proteome</keyword>
<dbReference type="SUPFAM" id="SSF52540">
    <property type="entry name" value="P-loop containing nucleoside triphosphate hydrolases"/>
    <property type="match status" value="1"/>
</dbReference>
<protein>
    <recommendedName>
        <fullName evidence="3">Orc1-like AAA ATPase domain-containing protein</fullName>
    </recommendedName>
</protein>